<comment type="caution">
    <text evidence="1">The sequence shown here is derived from an EMBL/GenBank/DDBJ whole genome shotgun (WGS) entry which is preliminary data.</text>
</comment>
<proteinExistence type="predicted"/>
<evidence type="ECO:0000313" key="1">
    <source>
        <dbReference type="EMBL" id="TVU45110.1"/>
    </source>
</evidence>
<accession>A0A5J9WCH7</accession>
<name>A0A5J9WCH7_9POAL</name>
<keyword evidence="2" id="KW-1185">Reference proteome</keyword>
<reference evidence="1 2" key="1">
    <citation type="journal article" date="2019" name="Sci. Rep.">
        <title>A high-quality genome of Eragrostis curvula grass provides insights into Poaceae evolution and supports new strategies to enhance forage quality.</title>
        <authorList>
            <person name="Carballo J."/>
            <person name="Santos B.A.C.M."/>
            <person name="Zappacosta D."/>
            <person name="Garbus I."/>
            <person name="Selva J.P."/>
            <person name="Gallo C.A."/>
            <person name="Diaz A."/>
            <person name="Albertini E."/>
            <person name="Caccamo M."/>
            <person name="Echenique V."/>
        </authorList>
    </citation>
    <scope>NUCLEOTIDE SEQUENCE [LARGE SCALE GENOMIC DNA]</scope>
    <source>
        <strain evidence="2">cv. Victoria</strain>
        <tissue evidence="1">Leaf</tissue>
    </source>
</reference>
<dbReference type="EMBL" id="RWGY01000004">
    <property type="protein sequence ID" value="TVU45110.1"/>
    <property type="molecule type" value="Genomic_DNA"/>
</dbReference>
<dbReference type="Proteomes" id="UP000324897">
    <property type="component" value="Chromosome 5"/>
</dbReference>
<sequence>MATGTWKLGAPLAGALIQQLLKKLQNHAILDAEVARLCCLLVDIRGRIEGEMGAFQYQRSVKNIDLISSVDRGSFLVVLRLPTLVISDATIRCTATQDCQVL</sequence>
<gene>
    <name evidence="1" type="ORF">EJB05_04583</name>
</gene>
<feature type="non-terminal residue" evidence="1">
    <location>
        <position position="1"/>
    </location>
</feature>
<protein>
    <submittedName>
        <fullName evidence="1">Uncharacterized protein</fullName>
    </submittedName>
</protein>
<evidence type="ECO:0000313" key="2">
    <source>
        <dbReference type="Proteomes" id="UP000324897"/>
    </source>
</evidence>
<dbReference type="OrthoDB" id="1905076at2759"/>
<organism evidence="1 2">
    <name type="scientific">Eragrostis curvula</name>
    <name type="common">weeping love grass</name>
    <dbReference type="NCBI Taxonomy" id="38414"/>
    <lineage>
        <taxon>Eukaryota</taxon>
        <taxon>Viridiplantae</taxon>
        <taxon>Streptophyta</taxon>
        <taxon>Embryophyta</taxon>
        <taxon>Tracheophyta</taxon>
        <taxon>Spermatophyta</taxon>
        <taxon>Magnoliopsida</taxon>
        <taxon>Liliopsida</taxon>
        <taxon>Poales</taxon>
        <taxon>Poaceae</taxon>
        <taxon>PACMAD clade</taxon>
        <taxon>Chloridoideae</taxon>
        <taxon>Eragrostideae</taxon>
        <taxon>Eragrostidinae</taxon>
        <taxon>Eragrostis</taxon>
    </lineage>
</organism>
<dbReference type="Gramene" id="TVU45110">
    <property type="protein sequence ID" value="TVU45110"/>
    <property type="gene ID" value="EJB05_04583"/>
</dbReference>
<dbReference type="AlphaFoldDB" id="A0A5J9WCH7"/>